<dbReference type="Proteomes" id="UP000827892">
    <property type="component" value="Chromosome X"/>
</dbReference>
<proteinExistence type="predicted"/>
<feature type="region of interest" description="Disordered" evidence="1">
    <location>
        <begin position="1"/>
        <end position="22"/>
    </location>
</feature>
<feature type="compositionally biased region" description="Basic residues" evidence="1">
    <location>
        <begin position="13"/>
        <end position="22"/>
    </location>
</feature>
<evidence type="ECO:0000313" key="2">
    <source>
        <dbReference type="EMBL" id="ULT85337.1"/>
    </source>
</evidence>
<sequence>MDLLKRLSQTTTRKPKLNHKKNPCGFKTRSHVNFKPSTYELEPQLRSPSSPPPNYYSDSPIVVQFHYGPRNSFFEQKPVLEMIVRHTTKQRNFWFLILVEIHCKT</sequence>
<accession>A0AAE9CXK2</accession>
<evidence type="ECO:0000256" key="1">
    <source>
        <dbReference type="SAM" id="MobiDB-lite"/>
    </source>
</evidence>
<protein>
    <submittedName>
        <fullName evidence="2">Uncharacterized protein</fullName>
    </submittedName>
</protein>
<evidence type="ECO:0000313" key="5">
    <source>
        <dbReference type="Proteomes" id="UP000829354"/>
    </source>
</evidence>
<dbReference type="AlphaFoldDB" id="A0AAE9CXK2"/>
<organism evidence="2 4">
    <name type="scientific">Caenorhabditis briggsae</name>
    <dbReference type="NCBI Taxonomy" id="6238"/>
    <lineage>
        <taxon>Eukaryota</taxon>
        <taxon>Metazoa</taxon>
        <taxon>Ecdysozoa</taxon>
        <taxon>Nematoda</taxon>
        <taxon>Chromadorea</taxon>
        <taxon>Rhabditida</taxon>
        <taxon>Rhabditina</taxon>
        <taxon>Rhabditomorpha</taxon>
        <taxon>Rhabditoidea</taxon>
        <taxon>Rhabditidae</taxon>
        <taxon>Peloderinae</taxon>
        <taxon>Caenorhabditis</taxon>
    </lineage>
</organism>
<keyword evidence="5" id="KW-1185">Reference proteome</keyword>
<dbReference type="Proteomes" id="UP000829354">
    <property type="component" value="Chromosome X"/>
</dbReference>
<evidence type="ECO:0000313" key="4">
    <source>
        <dbReference type="Proteomes" id="UP000827892"/>
    </source>
</evidence>
<reference evidence="2 4" key="2">
    <citation type="submission" date="2022-05" db="EMBL/GenBank/DDBJ databases">
        <title>Chromosome-level reference genomes for two strains of Caenorhabditis briggsae: an improved platform for comparative genomics.</title>
        <authorList>
            <person name="Stevens L."/>
            <person name="Andersen E.C."/>
        </authorList>
    </citation>
    <scope>NUCLEOTIDE SEQUENCE [LARGE SCALE GENOMIC DNA]</scope>
    <source>
        <strain evidence="2">QX1410_ONT</strain>
        <tissue evidence="2">Whole-organism</tissue>
    </source>
</reference>
<dbReference type="EMBL" id="CP090896">
    <property type="protein sequence ID" value="ULT85337.1"/>
    <property type="molecule type" value="Genomic_DNA"/>
</dbReference>
<gene>
    <name evidence="2" type="ORF">L3Y34_013861</name>
    <name evidence="3" type="ORF">L5515_019719</name>
</gene>
<evidence type="ECO:0000313" key="3">
    <source>
        <dbReference type="EMBL" id="UMM44587.1"/>
    </source>
</evidence>
<reference evidence="3 5" key="1">
    <citation type="submission" date="2022-04" db="EMBL/GenBank/DDBJ databases">
        <title>Chromosome-level reference genomes for two strains of Caenorhabditis briggsae: an improved platform for comparative genomics.</title>
        <authorList>
            <person name="Stevens L."/>
            <person name="Andersen E."/>
        </authorList>
    </citation>
    <scope>NUCLEOTIDE SEQUENCE [LARGE SCALE GENOMIC DNA]</scope>
    <source>
        <strain evidence="3">VX34</strain>
        <tissue evidence="3">Whole-organism</tissue>
    </source>
</reference>
<dbReference type="EMBL" id="CP092625">
    <property type="protein sequence ID" value="UMM44587.1"/>
    <property type="molecule type" value="Genomic_DNA"/>
</dbReference>
<name>A0AAE9CXK2_CAEBR</name>